<dbReference type="AlphaFoldDB" id="K4N9P6"/>
<dbReference type="EMBL" id="JX141473">
    <property type="protein sequence ID" value="AFV41077.1"/>
    <property type="molecule type" value="Genomic_DNA"/>
</dbReference>
<organism evidence="1">
    <name type="scientific">Aeromonas hydrophila</name>
    <dbReference type="NCBI Taxonomy" id="644"/>
    <lineage>
        <taxon>Bacteria</taxon>
        <taxon>Pseudomonadati</taxon>
        <taxon>Pseudomonadota</taxon>
        <taxon>Gammaproteobacteria</taxon>
        <taxon>Aeromonadales</taxon>
        <taxon>Aeromonadaceae</taxon>
        <taxon>Aeromonas</taxon>
    </lineage>
</organism>
<keyword evidence="1" id="KW-0614">Plasmid</keyword>
<reference evidence="1" key="1">
    <citation type="submission" date="2012-06" db="EMBL/GenBank/DDBJ databases">
        <authorList>
            <person name="del Castillo C.S."/>
            <person name="Hikima J.-i."/>
            <person name="Jang H.-B."/>
            <person name="Nho S.-W."/>
            <person name="Jung T.-S."/>
            <person name="Wongtavatchai J."/>
            <person name="Kondo H."/>
            <person name="Hirono I."/>
            <person name="Takeyama H."/>
            <person name="Aoki T."/>
        </authorList>
    </citation>
    <scope>NUCLEOTIDE SEQUENCE</scope>
    <source>
        <plasmid evidence="1">pR148</plasmid>
    </source>
</reference>
<accession>K4N9P6</accession>
<geneLocation type="plasmid" evidence="1">
    <name>pR148</name>
</geneLocation>
<sequence length="29" mass="3354">MLFFLLFLMVEIQTAASDDSEKNEQPQHA</sequence>
<evidence type="ECO:0000313" key="1">
    <source>
        <dbReference type="EMBL" id="AFV41077.1"/>
    </source>
</evidence>
<reference evidence="1" key="2">
    <citation type="journal article" date="2013" name="Antimicrob. Agents Chemother.">
        <title>Comparative Sequence Analysis of a Multidrug-Resistant Plasmid from Aeromonas hydrophila.</title>
        <authorList>
            <person name="Del Castillo C.S."/>
            <person name="Hikima J."/>
            <person name="Jang H.B."/>
            <person name="Nho S.W."/>
            <person name="Jung T.S."/>
            <person name="Wongtavatchai J."/>
            <person name="Kondo H."/>
            <person name="Hirono I."/>
            <person name="Takeyama H."/>
            <person name="Aoki T."/>
        </authorList>
    </citation>
    <scope>NUCLEOTIDE SEQUENCE</scope>
    <source>
        <plasmid evidence="1">pR148</plasmid>
    </source>
</reference>
<name>K4N9P6_AERHY</name>
<proteinExistence type="predicted"/>
<protein>
    <submittedName>
        <fullName evidence="1">Uncharacterized protein</fullName>
    </submittedName>
</protein>